<evidence type="ECO:0000313" key="1">
    <source>
        <dbReference type="EMBL" id="MCX2817754.1"/>
    </source>
</evidence>
<organism evidence="1 2">
    <name type="scientific">Halorutilus salinus</name>
    <dbReference type="NCBI Taxonomy" id="2487751"/>
    <lineage>
        <taxon>Archaea</taxon>
        <taxon>Methanobacteriati</taxon>
        <taxon>Methanobacteriota</taxon>
        <taxon>Stenosarchaea group</taxon>
        <taxon>Halobacteria</taxon>
        <taxon>Halorutilales</taxon>
        <taxon>Halorutilaceae</taxon>
        <taxon>Halorutilus</taxon>
    </lineage>
</organism>
<dbReference type="AlphaFoldDB" id="A0A9Q4C2H4"/>
<protein>
    <submittedName>
        <fullName evidence="1">Uncharacterized protein</fullName>
    </submittedName>
</protein>
<sequence length="222" mass="25689">MSESVNAPASAQRVKPRSREAVLGKFEEFMEEIIDDALSEFEPLRVVNINRLPGNSTAKSVLRPVIEDELRRFRANIENQFGIVMDYAKTGDTEKHRREFLRSDIFYQNFEGSDRRRLERDLTERMKNMGDDMAPLLKTGEDNFWNAAVASYDEDEARRMLPKHFAYTDTVKGYQEDLNLTVEIGSGLLSTEIEYTDEAMRVLGIAETNLRNDLGRRVDEFY</sequence>
<accession>A0A9Q4C2H4</accession>
<proteinExistence type="predicted"/>
<comment type="caution">
    <text evidence="1">The sequence shown here is derived from an EMBL/GenBank/DDBJ whole genome shotgun (WGS) entry which is preliminary data.</text>
</comment>
<keyword evidence="2" id="KW-1185">Reference proteome</keyword>
<dbReference type="EMBL" id="RKLV01000001">
    <property type="protein sequence ID" value="MCX2817754.1"/>
    <property type="molecule type" value="Genomic_DNA"/>
</dbReference>
<gene>
    <name evidence="1" type="ORF">EGH25_00040</name>
</gene>
<name>A0A9Q4C2H4_9EURY</name>
<evidence type="ECO:0000313" key="2">
    <source>
        <dbReference type="Proteomes" id="UP001149411"/>
    </source>
</evidence>
<dbReference type="Proteomes" id="UP001149411">
    <property type="component" value="Unassembled WGS sequence"/>
</dbReference>
<dbReference type="RefSeq" id="WP_266085220.1">
    <property type="nucleotide sequence ID" value="NZ_RKLV01000001.1"/>
</dbReference>
<reference evidence="1" key="1">
    <citation type="submission" date="2022-09" db="EMBL/GenBank/DDBJ databases">
        <title>Haloadaptaus new haloarchaeum isolated from saline soil.</title>
        <authorList>
            <person name="Duran-Viseras A."/>
            <person name="Sanchez-Porro C."/>
            <person name="Ventosa A."/>
        </authorList>
    </citation>
    <scope>NUCLEOTIDE SEQUENCE</scope>
    <source>
        <strain evidence="1">F3-133</strain>
    </source>
</reference>